<reference evidence="2 3" key="1">
    <citation type="submission" date="2022-06" db="EMBL/GenBank/DDBJ databases">
        <title>Genomic Encyclopedia of Archaeal and Bacterial Type Strains, Phase II (KMG-II): from individual species to whole genera.</title>
        <authorList>
            <person name="Goeker M."/>
        </authorList>
    </citation>
    <scope>NUCLEOTIDE SEQUENCE [LARGE SCALE GENOMIC DNA]</scope>
    <source>
        <strain evidence="2 3">DSM 44255</strain>
    </source>
</reference>
<feature type="transmembrane region" description="Helical" evidence="1">
    <location>
        <begin position="318"/>
        <end position="336"/>
    </location>
</feature>
<sequence length="884" mass="97100">MDRSHRRTAGTALDQVLLGLRDTAPVTADVLLTEPGAAIRAAAGWTEDTPDVALLRLRTALDALEPLAAAALRAAWGLDSDKETTLQARRLAFTGGHPDLDEADCSHLEEQASQELALRLMGGHYSAAPERLRRPSVPGGFLVREHRVTTVYVDGRLEGRRHLVGGFAVDASAHFTYRAADGARLARVEDATVVETRLVGGGTEFVLRPGLHPPGPGRRPPVEFTFVEALPKPVRLRRSRRMTDRFDVQLPVLRLTHRLEFLGEPPRAVRVDGAKRVLSEHTGASFDWRESAQVERVGVAGTSISTTSVWGPVRWPSLALAVFFALPAVPDLPLLLGDLGDLGLGVWTGVQAVSFCLALGALFAYFRRRHQLRFKSGHGILTLRQVPPSAIAPLQEAAIDTKLCSAAQALIFAQGVVQSRQLRQRLVETYELDQRTVRQRVSIDVEVPRKLLPREANGRKRLTSVYFPVLIPRKSKFQDDFSVYGADGEALHVLPYRQYLQLAATVLRQLLMSATGVTTPQALPEAAVEAERAALTLMVARRSADGFAPDMAKVDNWESRVRLPANASPAQQNALRLAVDFVRMLTFNYAIVVPLPIDCHGRALVKFQQTLVPELNLSSRRQRLALLLGARPIDLTFSIVMASTCQSYHLRVTGTDDLYLGDQNLVDSAATLHGQAKHEYVPPHVRFRRRLGQPHAHVYTRFFPEPAEVVTGPRQRRFERPSVRLKFFETPPGSLFRAVVSALACLALVWIVGVVSSRTPDADTDAPAFLLVFPAVVGAWLGFDAAGRRLLEGTLAARISLSCTVLISIVSTGLFLGHKGLDDVISWHRLPVSVLWVNDWSWLVAVLLSGANAFVTAVIYLRRTAFYSYLATRAQGEGEVLANG</sequence>
<gene>
    <name evidence="2" type="ORF">LV75_002365</name>
</gene>
<evidence type="ECO:0000313" key="2">
    <source>
        <dbReference type="EMBL" id="MCP2269876.1"/>
    </source>
</evidence>
<keyword evidence="1" id="KW-0812">Transmembrane</keyword>
<name>A0ABT1IB73_9PSEU</name>
<organism evidence="2 3">
    <name type="scientific">Actinokineospora diospyrosa</name>
    <dbReference type="NCBI Taxonomy" id="103728"/>
    <lineage>
        <taxon>Bacteria</taxon>
        <taxon>Bacillati</taxon>
        <taxon>Actinomycetota</taxon>
        <taxon>Actinomycetes</taxon>
        <taxon>Pseudonocardiales</taxon>
        <taxon>Pseudonocardiaceae</taxon>
        <taxon>Actinokineospora</taxon>
    </lineage>
</organism>
<feature type="transmembrane region" description="Helical" evidence="1">
    <location>
        <begin position="795"/>
        <end position="816"/>
    </location>
</feature>
<feature type="transmembrane region" description="Helical" evidence="1">
    <location>
        <begin position="734"/>
        <end position="754"/>
    </location>
</feature>
<feature type="transmembrane region" description="Helical" evidence="1">
    <location>
        <begin position="840"/>
        <end position="861"/>
    </location>
</feature>
<evidence type="ECO:0000313" key="3">
    <source>
        <dbReference type="Proteomes" id="UP001205185"/>
    </source>
</evidence>
<proteinExistence type="predicted"/>
<feature type="transmembrane region" description="Helical" evidence="1">
    <location>
        <begin position="342"/>
        <end position="366"/>
    </location>
</feature>
<comment type="caution">
    <text evidence="2">The sequence shown here is derived from an EMBL/GenBank/DDBJ whole genome shotgun (WGS) entry which is preliminary data.</text>
</comment>
<keyword evidence="1" id="KW-1133">Transmembrane helix</keyword>
<feature type="transmembrane region" description="Helical" evidence="1">
    <location>
        <begin position="766"/>
        <end position="783"/>
    </location>
</feature>
<keyword evidence="1" id="KW-0472">Membrane</keyword>
<dbReference type="EMBL" id="JAMTCO010000005">
    <property type="protein sequence ID" value="MCP2269876.1"/>
    <property type="molecule type" value="Genomic_DNA"/>
</dbReference>
<accession>A0ABT1IB73</accession>
<keyword evidence="3" id="KW-1185">Reference proteome</keyword>
<dbReference type="RefSeq" id="WP_253886841.1">
    <property type="nucleotide sequence ID" value="NZ_BAAAVB010000024.1"/>
</dbReference>
<protein>
    <submittedName>
        <fullName evidence="2">Uncharacterized protein</fullName>
    </submittedName>
</protein>
<evidence type="ECO:0000256" key="1">
    <source>
        <dbReference type="SAM" id="Phobius"/>
    </source>
</evidence>
<dbReference type="Proteomes" id="UP001205185">
    <property type="component" value="Unassembled WGS sequence"/>
</dbReference>